<protein>
    <submittedName>
        <fullName evidence="1">Uncharacterized protein</fullName>
    </submittedName>
</protein>
<evidence type="ECO:0000313" key="1">
    <source>
        <dbReference type="EMBL" id="MDR7162583.1"/>
    </source>
</evidence>
<dbReference type="AlphaFoldDB" id="A0AAW8N4A6"/>
<comment type="caution">
    <text evidence="1">The sequence shown here is derived from an EMBL/GenBank/DDBJ whole genome shotgun (WGS) entry which is preliminary data.</text>
</comment>
<reference evidence="1" key="1">
    <citation type="submission" date="2023-07" db="EMBL/GenBank/DDBJ databases">
        <title>Sorghum-associated microbial communities from plants grown in Nebraska, USA.</title>
        <authorList>
            <person name="Schachtman D."/>
        </authorList>
    </citation>
    <scope>NUCLEOTIDE SEQUENCE</scope>
    <source>
        <strain evidence="1">BE261</strain>
    </source>
</reference>
<dbReference type="EMBL" id="JAVDWN010000001">
    <property type="protein sequence ID" value="MDR7162583.1"/>
    <property type="molecule type" value="Genomic_DNA"/>
</dbReference>
<organism evidence="1 2">
    <name type="scientific">Pseudarthrobacter oxydans</name>
    <name type="common">Arthrobacter oxydans</name>
    <dbReference type="NCBI Taxonomy" id="1671"/>
    <lineage>
        <taxon>Bacteria</taxon>
        <taxon>Bacillati</taxon>
        <taxon>Actinomycetota</taxon>
        <taxon>Actinomycetes</taxon>
        <taxon>Micrococcales</taxon>
        <taxon>Micrococcaceae</taxon>
        <taxon>Pseudarthrobacter</taxon>
    </lineage>
</organism>
<sequence length="64" mass="7256">MGRWGEPEEIHDPIDSEYRLHFGLSECKGSKIQVVITGALVSTSLLKSRYGQNSNYPNRTVRAY</sequence>
<gene>
    <name evidence="1" type="ORF">J2X12_000584</name>
</gene>
<name>A0AAW8N4A6_PSEOX</name>
<dbReference type="Proteomes" id="UP001262032">
    <property type="component" value="Unassembled WGS sequence"/>
</dbReference>
<proteinExistence type="predicted"/>
<evidence type="ECO:0000313" key="2">
    <source>
        <dbReference type="Proteomes" id="UP001262032"/>
    </source>
</evidence>
<accession>A0AAW8N4A6</accession>